<dbReference type="Proteomes" id="UP000078397">
    <property type="component" value="Unassembled WGS sequence"/>
</dbReference>
<dbReference type="KEGG" id="pchm:VFPPC_16306"/>
<gene>
    <name evidence="4" type="ORF">VFPPC_16306</name>
</gene>
<dbReference type="Gene3D" id="3.10.450.30">
    <property type="entry name" value="Microbial ribonucleases"/>
    <property type="match status" value="1"/>
</dbReference>
<dbReference type="AlphaFoldDB" id="A0A179FJ94"/>
<name>A0A179FJ94_METCM</name>
<reference evidence="4 5" key="1">
    <citation type="journal article" date="2016" name="PLoS Pathog.">
        <title>Biosynthesis of antibiotic leucinostatins in bio-control fungus Purpureocillium lilacinum and their inhibition on phytophthora revealed by genome mining.</title>
        <authorList>
            <person name="Wang G."/>
            <person name="Liu Z."/>
            <person name="Lin R."/>
            <person name="Li E."/>
            <person name="Mao Z."/>
            <person name="Ling J."/>
            <person name="Yang Y."/>
            <person name="Yin W.B."/>
            <person name="Xie B."/>
        </authorList>
    </citation>
    <scope>NUCLEOTIDE SEQUENCE [LARGE SCALE GENOMIC DNA]</scope>
    <source>
        <strain evidence="4">170</strain>
    </source>
</reference>
<keyword evidence="5" id="KW-1185">Reference proteome</keyword>
<dbReference type="EMBL" id="LSBJ02000005">
    <property type="protein sequence ID" value="OAQ65109.1"/>
    <property type="molecule type" value="Genomic_DNA"/>
</dbReference>
<keyword evidence="1" id="KW-0540">Nuclease</keyword>
<evidence type="ECO:0000313" key="4">
    <source>
        <dbReference type="EMBL" id="OAQ65109.1"/>
    </source>
</evidence>
<evidence type="ECO:0000256" key="1">
    <source>
        <dbReference type="ARBA" id="ARBA00022722"/>
    </source>
</evidence>
<evidence type="ECO:0000313" key="5">
    <source>
        <dbReference type="Proteomes" id="UP000078397"/>
    </source>
</evidence>
<dbReference type="GO" id="GO:0003723">
    <property type="term" value="F:RNA binding"/>
    <property type="evidence" value="ECO:0007669"/>
    <property type="project" value="InterPro"/>
</dbReference>
<protein>
    <submittedName>
        <fullName evidence="4">Hirsutellin A toxin</fullName>
    </submittedName>
</protein>
<dbReference type="Pfam" id="PF00545">
    <property type="entry name" value="Ribonuclease"/>
    <property type="match status" value="1"/>
</dbReference>
<dbReference type="GO" id="GO:0016787">
    <property type="term" value="F:hydrolase activity"/>
    <property type="evidence" value="ECO:0007669"/>
    <property type="project" value="UniProtKB-KW"/>
</dbReference>
<keyword evidence="3" id="KW-0732">Signal</keyword>
<keyword evidence="2" id="KW-0378">Hydrolase</keyword>
<evidence type="ECO:0000256" key="3">
    <source>
        <dbReference type="SAM" id="SignalP"/>
    </source>
</evidence>
<feature type="signal peptide" evidence="3">
    <location>
        <begin position="1"/>
        <end position="19"/>
    </location>
</feature>
<dbReference type="SUPFAM" id="SSF53933">
    <property type="entry name" value="Microbial ribonucleases"/>
    <property type="match status" value="1"/>
</dbReference>
<accession>A0A179FJ94</accession>
<organism evidence="4 5">
    <name type="scientific">Pochonia chlamydosporia 170</name>
    <dbReference type="NCBI Taxonomy" id="1380566"/>
    <lineage>
        <taxon>Eukaryota</taxon>
        <taxon>Fungi</taxon>
        <taxon>Dikarya</taxon>
        <taxon>Ascomycota</taxon>
        <taxon>Pezizomycotina</taxon>
        <taxon>Sordariomycetes</taxon>
        <taxon>Hypocreomycetidae</taxon>
        <taxon>Hypocreales</taxon>
        <taxon>Clavicipitaceae</taxon>
        <taxon>Pochonia</taxon>
    </lineage>
</organism>
<dbReference type="RefSeq" id="XP_018142423.1">
    <property type="nucleotide sequence ID" value="XM_018294059.1"/>
</dbReference>
<proteinExistence type="predicted"/>
<dbReference type="InterPro" id="IPR000026">
    <property type="entry name" value="N1-like"/>
</dbReference>
<dbReference type="OrthoDB" id="4470832at2759"/>
<dbReference type="InterPro" id="IPR016191">
    <property type="entry name" value="Ribonuclease/ribotoxin"/>
</dbReference>
<evidence type="ECO:0000256" key="2">
    <source>
        <dbReference type="ARBA" id="ARBA00022801"/>
    </source>
</evidence>
<feature type="chain" id="PRO_5008101743" evidence="3">
    <location>
        <begin position="20"/>
        <end position="166"/>
    </location>
</feature>
<dbReference type="GO" id="GO:0004521">
    <property type="term" value="F:RNA endonuclease activity"/>
    <property type="evidence" value="ECO:0007669"/>
    <property type="project" value="InterPro"/>
</dbReference>
<comment type="caution">
    <text evidence="4">The sequence shown here is derived from an EMBL/GenBank/DDBJ whole genome shotgun (WGS) entry which is preliminary data.</text>
</comment>
<dbReference type="GeneID" id="28858053"/>
<sequence>MKFFATLLTAAALNTPVLAGPVAELVENNLEERAPFVNCRPRLNNAAGPIRNFQVDVAVAQAQARKAGFTTGKSGDPHRYYNGDGLVFNIYNCDKAGAMLWEYPIYWVGKNAEWEKDTKTDRQPGGPTPIRVVYANNNGGIVYCGVMTHSIVTNNNQGQGFFQLCV</sequence>